<evidence type="ECO:0000256" key="12">
    <source>
        <dbReference type="PROSITE-ProRule" id="PRU00094"/>
    </source>
</evidence>
<dbReference type="SUPFAM" id="SSF57716">
    <property type="entry name" value="Glucocorticoid receptor-like (DNA-binding domain)"/>
    <property type="match status" value="2"/>
</dbReference>
<evidence type="ECO:0000313" key="16">
    <source>
        <dbReference type="RefSeq" id="XP_021843486.1"/>
    </source>
</evidence>
<reference evidence="15" key="1">
    <citation type="journal article" date="2021" name="Nat. Commun.">
        <title>Genomic analyses provide insights into spinach domestication and the genetic basis of agronomic traits.</title>
        <authorList>
            <person name="Cai X."/>
            <person name="Sun X."/>
            <person name="Xu C."/>
            <person name="Sun H."/>
            <person name="Wang X."/>
            <person name="Ge C."/>
            <person name="Zhang Z."/>
            <person name="Wang Q."/>
            <person name="Fei Z."/>
            <person name="Jiao C."/>
            <person name="Wang Q."/>
        </authorList>
    </citation>
    <scope>NUCLEOTIDE SEQUENCE [LARGE SCALE GENOMIC DNA]</scope>
    <source>
        <strain evidence="15">cv. Varoflay</strain>
    </source>
</reference>
<keyword evidence="4 12" id="KW-0863">Zinc-finger</keyword>
<evidence type="ECO:0000256" key="10">
    <source>
        <dbReference type="ARBA" id="ARBA00023242"/>
    </source>
</evidence>
<dbReference type="Proteomes" id="UP000813463">
    <property type="component" value="Chromosome 3"/>
</dbReference>
<dbReference type="GO" id="GO:0008270">
    <property type="term" value="F:zinc ion binding"/>
    <property type="evidence" value="ECO:0007669"/>
    <property type="project" value="UniProtKB-KW"/>
</dbReference>
<dbReference type="FunFam" id="3.30.50.10:FF:000025">
    <property type="entry name" value="GATA transcription factor"/>
    <property type="match status" value="1"/>
</dbReference>
<keyword evidence="7" id="KW-0238">DNA-binding</keyword>
<dbReference type="CDD" id="cd00202">
    <property type="entry name" value="ZnF_GATA"/>
    <property type="match status" value="2"/>
</dbReference>
<sequence>MAASGKKVLAMSGNGENGDDPISNTHFSFGQLLDLGVINQYGQLLGEYSRLDEELWLSKPEPDDVVDNLDRSDDGVNHFATSPSEFVDKTVCDGGMATVKEKLTSLKDCSQNLSSPISVFQTKSSYSDDITTICSQSKCLPPTKHKFSGSLQFLGTTMSTREQRCGLQSESEYSMESLSDENEESIPSKSVRTRKISDLLDLDYDPAIKKCMHCETTDTPQWRTGPLGRGTLCNACGVQYKQGRLFSVYRPLRSPAFDPSLHSNLPKKVHEMRKGSSNEGDPNPPTPKPKKKKVEEMRMSNKSERDPSPTPKPKKVVPTPELKKVEEMRMGNYSEMARNLSFEQRKAEEMKKGNNSDMARDLSFEQRKAEEMILGNENERYQNRAHRAKKFEEMREKASNVVQSDSRKRNREFDSYPTVKRKLARKVAKKCLHCESTETPQWREGPMGRKTLCNACGVQYKAGRLFPEYRPLKSPTYNPSLHSHLPKKVLKMRMSSSENCATSGNHEKPA</sequence>
<feature type="region of interest" description="Disordered" evidence="13">
    <location>
        <begin position="169"/>
        <end position="190"/>
    </location>
</feature>
<evidence type="ECO:0000259" key="14">
    <source>
        <dbReference type="PROSITE" id="PS50114"/>
    </source>
</evidence>
<name>A0A9R0I6D6_SPIOL</name>
<keyword evidence="3" id="KW-0479">Metal-binding</keyword>
<dbReference type="Gene3D" id="3.30.50.10">
    <property type="entry name" value="Erythroid Transcription Factor GATA-1, subunit A"/>
    <property type="match status" value="2"/>
</dbReference>
<feature type="domain" description="GATA-type" evidence="14">
    <location>
        <begin position="425"/>
        <end position="461"/>
    </location>
</feature>
<dbReference type="GO" id="GO:0000976">
    <property type="term" value="F:transcription cis-regulatory region binding"/>
    <property type="evidence" value="ECO:0000318"/>
    <property type="project" value="GO_Central"/>
</dbReference>
<evidence type="ECO:0000256" key="8">
    <source>
        <dbReference type="ARBA" id="ARBA00023159"/>
    </source>
</evidence>
<dbReference type="OrthoDB" id="2162994at2759"/>
<proteinExistence type="inferred from homology"/>
<evidence type="ECO:0000313" key="15">
    <source>
        <dbReference type="Proteomes" id="UP000813463"/>
    </source>
</evidence>
<accession>A0A9R0I6D6</accession>
<evidence type="ECO:0000256" key="3">
    <source>
        <dbReference type="ARBA" id="ARBA00022723"/>
    </source>
</evidence>
<dbReference type="GO" id="GO:0005634">
    <property type="term" value="C:nucleus"/>
    <property type="evidence" value="ECO:0000318"/>
    <property type="project" value="GO_Central"/>
</dbReference>
<dbReference type="SMART" id="SM00401">
    <property type="entry name" value="ZnF_GATA"/>
    <property type="match status" value="2"/>
</dbReference>
<dbReference type="PROSITE" id="PS50114">
    <property type="entry name" value="GATA_ZN_FINGER_2"/>
    <property type="match status" value="2"/>
</dbReference>
<dbReference type="InterPro" id="IPR000679">
    <property type="entry name" value="Znf_GATA"/>
</dbReference>
<evidence type="ECO:0000256" key="9">
    <source>
        <dbReference type="ARBA" id="ARBA00023163"/>
    </source>
</evidence>
<evidence type="ECO:0000256" key="2">
    <source>
        <dbReference type="ARBA" id="ARBA00005694"/>
    </source>
</evidence>
<dbReference type="GeneID" id="110783456"/>
<comment type="similarity">
    <text evidence="2">Belongs to the type IV zinc-finger family. Class A subfamily.</text>
</comment>
<keyword evidence="15" id="KW-1185">Reference proteome</keyword>
<dbReference type="GO" id="GO:0006357">
    <property type="term" value="P:regulation of transcription by RNA polymerase II"/>
    <property type="evidence" value="ECO:0000318"/>
    <property type="project" value="GO_Central"/>
</dbReference>
<feature type="region of interest" description="Disordered" evidence="13">
    <location>
        <begin position="256"/>
        <end position="320"/>
    </location>
</feature>
<evidence type="ECO:0000256" key="11">
    <source>
        <dbReference type="ARBA" id="ARBA00055020"/>
    </source>
</evidence>
<keyword evidence="8" id="KW-0010">Activator</keyword>
<dbReference type="Pfam" id="PF00320">
    <property type="entry name" value="GATA"/>
    <property type="match status" value="2"/>
</dbReference>
<keyword evidence="10" id="KW-0539">Nucleus</keyword>
<dbReference type="PANTHER" id="PTHR45658:SF51">
    <property type="entry name" value="GATA TRANSCRIPTION FACTOR 8"/>
    <property type="match status" value="1"/>
</dbReference>
<comment type="function">
    <text evidence="11">Transcriptional activator that specifically binds 5'-GATA-3' or 5'-GAT-3' motifs within gene promoters. May be involved in the regulation of some light-responsive genes.</text>
</comment>
<dbReference type="KEGG" id="soe:110783456"/>
<feature type="region of interest" description="Disordered" evidence="13">
    <location>
        <begin position="393"/>
        <end position="414"/>
    </location>
</feature>
<reference evidence="16" key="2">
    <citation type="submission" date="2025-08" db="UniProtKB">
        <authorList>
            <consortium name="RefSeq"/>
        </authorList>
    </citation>
    <scope>IDENTIFICATION</scope>
    <source>
        <tissue evidence="16">Leaf</tissue>
    </source>
</reference>
<keyword evidence="6" id="KW-0805">Transcription regulation</keyword>
<evidence type="ECO:0000256" key="1">
    <source>
        <dbReference type="ARBA" id="ARBA00004123"/>
    </source>
</evidence>
<evidence type="ECO:0000256" key="4">
    <source>
        <dbReference type="ARBA" id="ARBA00022771"/>
    </source>
</evidence>
<dbReference type="InterPro" id="IPR013088">
    <property type="entry name" value="Znf_NHR/GATA"/>
</dbReference>
<dbReference type="InterPro" id="IPR051140">
    <property type="entry name" value="GATA_TF"/>
</dbReference>
<evidence type="ECO:0000256" key="5">
    <source>
        <dbReference type="ARBA" id="ARBA00022833"/>
    </source>
</evidence>
<evidence type="ECO:0000256" key="6">
    <source>
        <dbReference type="ARBA" id="ARBA00023015"/>
    </source>
</evidence>
<comment type="subcellular location">
    <subcellularLocation>
        <location evidence="1">Nucleus</location>
    </subcellularLocation>
</comment>
<gene>
    <name evidence="16" type="primary">LOC110783456</name>
</gene>
<feature type="domain" description="GATA-type" evidence="14">
    <location>
        <begin position="209"/>
        <end position="241"/>
    </location>
</feature>
<feature type="compositionally biased region" description="Basic and acidic residues" evidence="13">
    <location>
        <begin position="293"/>
        <end position="307"/>
    </location>
</feature>
<organism evidence="15 16">
    <name type="scientific">Spinacia oleracea</name>
    <name type="common">Spinach</name>
    <dbReference type="NCBI Taxonomy" id="3562"/>
    <lineage>
        <taxon>Eukaryota</taxon>
        <taxon>Viridiplantae</taxon>
        <taxon>Streptophyta</taxon>
        <taxon>Embryophyta</taxon>
        <taxon>Tracheophyta</taxon>
        <taxon>Spermatophyta</taxon>
        <taxon>Magnoliopsida</taxon>
        <taxon>eudicotyledons</taxon>
        <taxon>Gunneridae</taxon>
        <taxon>Pentapetalae</taxon>
        <taxon>Caryophyllales</taxon>
        <taxon>Chenopodiaceae</taxon>
        <taxon>Chenopodioideae</taxon>
        <taxon>Anserineae</taxon>
        <taxon>Spinacia</taxon>
    </lineage>
</organism>
<keyword evidence="5" id="KW-0862">Zinc</keyword>
<evidence type="ECO:0000256" key="13">
    <source>
        <dbReference type="SAM" id="MobiDB-lite"/>
    </source>
</evidence>
<dbReference type="PROSITE" id="PS00344">
    <property type="entry name" value="GATA_ZN_FINGER_1"/>
    <property type="match status" value="2"/>
</dbReference>
<protein>
    <submittedName>
        <fullName evidence="16">GATA transcription factor 5</fullName>
    </submittedName>
</protein>
<keyword evidence="9" id="KW-0804">Transcription</keyword>
<dbReference type="PANTHER" id="PTHR45658">
    <property type="entry name" value="GATA TRANSCRIPTION FACTOR"/>
    <property type="match status" value="1"/>
</dbReference>
<evidence type="ECO:0000256" key="7">
    <source>
        <dbReference type="ARBA" id="ARBA00023125"/>
    </source>
</evidence>
<feature type="compositionally biased region" description="Basic and acidic residues" evidence="13">
    <location>
        <begin position="405"/>
        <end position="414"/>
    </location>
</feature>
<dbReference type="GO" id="GO:0030154">
    <property type="term" value="P:cell differentiation"/>
    <property type="evidence" value="ECO:0000318"/>
    <property type="project" value="GO_Central"/>
</dbReference>
<dbReference type="AlphaFoldDB" id="A0A9R0I6D6"/>
<dbReference type="RefSeq" id="XP_021843486.1">
    <property type="nucleotide sequence ID" value="XM_021987794.2"/>
</dbReference>